<reference evidence="8" key="1">
    <citation type="submission" date="2011-08" db="EMBL/GenBank/DDBJ databases">
        <title>The draft genome of Latimeria chalumnae.</title>
        <authorList>
            <person name="Di Palma F."/>
            <person name="Alfoldi J."/>
            <person name="Johnson J."/>
            <person name="Berlin A."/>
            <person name="Gnerre S."/>
            <person name="Jaffe D."/>
            <person name="MacCallum I."/>
            <person name="Young S."/>
            <person name="Walker B.J."/>
            <person name="Lander E."/>
            <person name="Lindblad-Toh K."/>
        </authorList>
    </citation>
    <scope>NUCLEOTIDE SEQUENCE [LARGE SCALE GENOMIC DNA]</scope>
    <source>
        <strain evidence="8">Wild caught</strain>
    </source>
</reference>
<feature type="compositionally biased region" description="Basic residues" evidence="5">
    <location>
        <begin position="907"/>
        <end position="921"/>
    </location>
</feature>
<comment type="similarity">
    <text evidence="2">Belongs to the AF4 family.</text>
</comment>
<feature type="compositionally biased region" description="Basic and acidic residues" evidence="5">
    <location>
        <begin position="314"/>
        <end position="324"/>
    </location>
</feature>
<keyword evidence="3" id="KW-0597">Phosphoprotein</keyword>
<feature type="domain" description="AF4/FMR2 C-terminal homology" evidence="6">
    <location>
        <begin position="944"/>
        <end position="1214"/>
    </location>
</feature>
<protein>
    <submittedName>
        <fullName evidence="7">ALF transcription elongation factor 1</fullName>
    </submittedName>
</protein>
<dbReference type="OMA" id="KFTMSLK"/>
<dbReference type="EMBL" id="AFYH01184531">
    <property type="status" value="NOT_ANNOTATED_CDS"/>
    <property type="molecule type" value="Genomic_DNA"/>
</dbReference>
<feature type="compositionally biased region" description="Basic and acidic residues" evidence="5">
    <location>
        <begin position="788"/>
        <end position="805"/>
    </location>
</feature>
<feature type="region of interest" description="Disordered" evidence="5">
    <location>
        <begin position="394"/>
        <end position="751"/>
    </location>
</feature>
<gene>
    <name evidence="7" type="primary">AFF1</name>
</gene>
<dbReference type="Ensembl" id="ENSLACT00000008318.1">
    <property type="protein sequence ID" value="ENSLACP00000008252.1"/>
    <property type="gene ID" value="ENSLACG00000007303.1"/>
</dbReference>
<comment type="subcellular location">
    <subcellularLocation>
        <location evidence="1">Nucleus</location>
    </subcellularLocation>
</comment>
<evidence type="ECO:0000256" key="3">
    <source>
        <dbReference type="ARBA" id="ARBA00022553"/>
    </source>
</evidence>
<feature type="region of interest" description="Disordered" evidence="5">
    <location>
        <begin position="768"/>
        <end position="949"/>
    </location>
</feature>
<dbReference type="EMBL" id="AFYH01184527">
    <property type="status" value="NOT_ANNOTATED_CDS"/>
    <property type="molecule type" value="Genomic_DNA"/>
</dbReference>
<dbReference type="EMBL" id="AFYH01184534">
    <property type="status" value="NOT_ANNOTATED_CDS"/>
    <property type="molecule type" value="Genomic_DNA"/>
</dbReference>
<name>H3AF31_LATCH</name>
<accession>H3AF31</accession>
<dbReference type="EMBL" id="AFYH01184529">
    <property type="status" value="NOT_ANNOTATED_CDS"/>
    <property type="molecule type" value="Genomic_DNA"/>
</dbReference>
<dbReference type="GO" id="GO:0032783">
    <property type="term" value="C:super elongation complex"/>
    <property type="evidence" value="ECO:0007669"/>
    <property type="project" value="TreeGrafter"/>
</dbReference>
<dbReference type="EMBL" id="AFYH01184528">
    <property type="status" value="NOT_ANNOTATED_CDS"/>
    <property type="molecule type" value="Genomic_DNA"/>
</dbReference>
<evidence type="ECO:0000256" key="5">
    <source>
        <dbReference type="SAM" id="MobiDB-lite"/>
    </source>
</evidence>
<feature type="region of interest" description="Disordered" evidence="5">
    <location>
        <begin position="209"/>
        <end position="329"/>
    </location>
</feature>
<feature type="compositionally biased region" description="Polar residues" evidence="5">
    <location>
        <begin position="584"/>
        <end position="603"/>
    </location>
</feature>
<proteinExistence type="inferred from homology"/>
<dbReference type="Gene3D" id="6.10.250.2670">
    <property type="match status" value="1"/>
</dbReference>
<feature type="compositionally biased region" description="Low complexity" evidence="5">
    <location>
        <begin position="128"/>
        <end position="137"/>
    </location>
</feature>
<dbReference type="PANTHER" id="PTHR10528">
    <property type="entry name" value="AF4/FMR2 FAMILY MEMBER"/>
    <property type="match status" value="1"/>
</dbReference>
<dbReference type="Pfam" id="PF18875">
    <property type="entry name" value="AF4_int"/>
    <property type="match status" value="1"/>
</dbReference>
<feature type="compositionally biased region" description="Low complexity" evidence="5">
    <location>
        <begin position="569"/>
        <end position="578"/>
    </location>
</feature>
<keyword evidence="8" id="KW-1185">Reference proteome</keyword>
<dbReference type="EMBL" id="AFYH01184533">
    <property type="status" value="NOT_ANNOTATED_CDS"/>
    <property type="molecule type" value="Genomic_DNA"/>
</dbReference>
<dbReference type="eggNOG" id="ENOG502QVDA">
    <property type="taxonomic scope" value="Eukaryota"/>
</dbReference>
<reference evidence="7" key="3">
    <citation type="submission" date="2025-09" db="UniProtKB">
        <authorList>
            <consortium name="Ensembl"/>
        </authorList>
    </citation>
    <scope>IDENTIFICATION</scope>
</reference>
<evidence type="ECO:0000256" key="4">
    <source>
        <dbReference type="ARBA" id="ARBA00023242"/>
    </source>
</evidence>
<feature type="compositionally biased region" description="Basic and acidic residues" evidence="5">
    <location>
        <begin position="21"/>
        <end position="38"/>
    </location>
</feature>
<evidence type="ECO:0000256" key="2">
    <source>
        <dbReference type="ARBA" id="ARBA00007354"/>
    </source>
</evidence>
<evidence type="ECO:0000313" key="8">
    <source>
        <dbReference type="Proteomes" id="UP000008672"/>
    </source>
</evidence>
<feature type="compositionally biased region" description="Basic residues" evidence="5">
    <location>
        <begin position="607"/>
        <end position="616"/>
    </location>
</feature>
<feature type="compositionally biased region" description="Polar residues" evidence="5">
    <location>
        <begin position="110"/>
        <end position="121"/>
    </location>
</feature>
<feature type="compositionally biased region" description="Basic and acidic residues" evidence="5">
    <location>
        <begin position="550"/>
        <end position="568"/>
    </location>
</feature>
<dbReference type="InterPro" id="IPR043640">
    <property type="entry name" value="AF4/FMR2_CHD"/>
</dbReference>
<keyword evidence="4" id="KW-0539">Nucleus</keyword>
<dbReference type="InterPro" id="IPR043639">
    <property type="entry name" value="AF4_int"/>
</dbReference>
<dbReference type="EMBL" id="AFYH01184525">
    <property type="status" value="NOT_ANNOTATED_CDS"/>
    <property type="molecule type" value="Genomic_DNA"/>
</dbReference>
<feature type="compositionally biased region" description="Low complexity" evidence="5">
    <location>
        <begin position="450"/>
        <end position="464"/>
    </location>
</feature>
<feature type="compositionally biased region" description="Polar residues" evidence="5">
    <location>
        <begin position="225"/>
        <end position="238"/>
    </location>
</feature>
<feature type="compositionally biased region" description="Polar residues" evidence="5">
    <location>
        <begin position="266"/>
        <end position="292"/>
    </location>
</feature>
<feature type="compositionally biased region" description="Low complexity" evidence="5">
    <location>
        <begin position="472"/>
        <end position="517"/>
    </location>
</feature>
<dbReference type="EMBL" id="AFYH01184532">
    <property type="status" value="NOT_ANNOTATED_CDS"/>
    <property type="molecule type" value="Genomic_DNA"/>
</dbReference>
<reference evidence="7" key="2">
    <citation type="submission" date="2025-08" db="UniProtKB">
        <authorList>
            <consortium name="Ensembl"/>
        </authorList>
    </citation>
    <scope>IDENTIFICATION</scope>
</reference>
<dbReference type="Pfam" id="PF18876">
    <property type="entry name" value="AFF4_CHD"/>
    <property type="match status" value="1"/>
</dbReference>
<feature type="compositionally biased region" description="Polar residues" evidence="5">
    <location>
        <begin position="415"/>
        <end position="426"/>
    </location>
</feature>
<evidence type="ECO:0000313" key="7">
    <source>
        <dbReference type="Ensembl" id="ENSLACP00000008252.1"/>
    </source>
</evidence>
<dbReference type="FunCoup" id="H3AF31">
    <property type="interactions" value="972"/>
</dbReference>
<dbReference type="GO" id="GO:0010468">
    <property type="term" value="P:regulation of gene expression"/>
    <property type="evidence" value="ECO:0007669"/>
    <property type="project" value="InterPro"/>
</dbReference>
<feature type="region of interest" description="Disordered" evidence="5">
    <location>
        <begin position="1078"/>
        <end position="1136"/>
    </location>
</feature>
<dbReference type="Pfam" id="PF05110">
    <property type="entry name" value="AF-4"/>
    <property type="match status" value="1"/>
</dbReference>
<feature type="compositionally biased region" description="Polar residues" evidence="5">
    <location>
        <begin position="528"/>
        <end position="549"/>
    </location>
</feature>
<dbReference type="HOGENOM" id="CLU_006484_0_0_1"/>
<feature type="compositionally biased region" description="Low complexity" evidence="5">
    <location>
        <begin position="1107"/>
        <end position="1122"/>
    </location>
</feature>
<dbReference type="Bgee" id="ENSLACG00000007303">
    <property type="expression patterns" value="Expressed in muscle tissue and 2 other cell types or tissues"/>
</dbReference>
<organism evidence="7 8">
    <name type="scientific">Latimeria chalumnae</name>
    <name type="common">Coelacanth</name>
    <dbReference type="NCBI Taxonomy" id="7897"/>
    <lineage>
        <taxon>Eukaryota</taxon>
        <taxon>Metazoa</taxon>
        <taxon>Chordata</taxon>
        <taxon>Craniata</taxon>
        <taxon>Vertebrata</taxon>
        <taxon>Euteleostomi</taxon>
        <taxon>Coelacanthiformes</taxon>
        <taxon>Coelacanthidae</taxon>
        <taxon>Latimeria</taxon>
    </lineage>
</organism>
<dbReference type="EMBL" id="AFYH01184526">
    <property type="status" value="NOT_ANNOTATED_CDS"/>
    <property type="molecule type" value="Genomic_DNA"/>
</dbReference>
<dbReference type="GeneTree" id="ENSGT00950000182974"/>
<dbReference type="InterPro" id="IPR007797">
    <property type="entry name" value="AF4/FMR2"/>
</dbReference>
<feature type="compositionally biased region" description="Basic and acidic residues" evidence="5">
    <location>
        <begin position="725"/>
        <end position="738"/>
    </location>
</feature>
<feature type="compositionally biased region" description="Polar residues" evidence="5">
    <location>
        <begin position="711"/>
        <end position="724"/>
    </location>
</feature>
<dbReference type="AlphaFoldDB" id="H3AF31"/>
<feature type="compositionally biased region" description="Polar residues" evidence="5">
    <location>
        <begin position="147"/>
        <end position="164"/>
    </location>
</feature>
<dbReference type="EMBL" id="AFYH01184530">
    <property type="status" value="NOT_ANNOTATED_CDS"/>
    <property type="molecule type" value="Genomic_DNA"/>
</dbReference>
<feature type="compositionally biased region" description="Basic and acidic residues" evidence="5">
    <location>
        <begin position="620"/>
        <end position="649"/>
    </location>
</feature>
<evidence type="ECO:0000256" key="1">
    <source>
        <dbReference type="ARBA" id="ARBA00004123"/>
    </source>
</evidence>
<feature type="compositionally biased region" description="Basic and acidic residues" evidence="5">
    <location>
        <begin position="247"/>
        <end position="262"/>
    </location>
</feature>
<dbReference type="STRING" id="7897.ENSLACP00000008252"/>
<sequence>MANAESSTNCLYNEDRNLLRIKERERRNQEAPQEKEPFLESTPLFGEPYKTNKGDELSSRIQSMLGNYEEVKELISNRSHQNLIGIPKSAVPLTPQGKSDRPFFADKTSGVAQHQFHSITQRPMDPPSSTLSSVSCSKQHQKKAPPTEQSASLHSKTYNSSHVGSQAEDHSCSSKESYTSHLPKRGDKHTDLDSSAKFSSSLSKLSLLLPSLSPPAEPLSPLHSNQHISSKAYSSNIQGKACSRAKSPRDPDTGLCEKETREPPSSVASLTVAAQPSAQTFPSSLPSKTNTMPKKPTAYVRPMDGQDQAPSESPELKPSSEDYHGQTYENVTDLKANAKAKLSKLKIPSEPIEQTLSNEAHCVEEILREMTHSWPPPLTAIHTPSTAEPCKFPFPTKEVQPVPSGFIGQKRYDASSKTLPSTQQDASMLKDDLQLSDSEDSEEERVSEKPVPAAVPTSAPSSQPNSVASAHSSVQVSQSSSESDSSSGSESESESSSSESEGNEPTETVTPEPDTPTANKWQLRNWLTKVSQPATSTECLSDSTYSHGPQESKEQKSNVSQDHPEVKESCSIASSSESRAVPESTPSKNSRQKAPTQSDSGSQRRPVDKKHPKKPTKAAVSEEVRGTAKVKSEPVSHRAKDQPATEKPKVKTKGRPKSTEKREPKSSTRGQVEKKKHTSSQQPAPKSPFVTDSDKDEAPCPPASCSATAPQSHSIVGGRTSSNKPSDKVPEGSHKEKLLPVQDSRLLSPLRDTEVSGALVVKIELNLLSRIPQPPGKGQQKKSSQVDTSERKKSEPGKEITEKSSSKPHRKRKGEEDEESKACKKLKLSKESNLSSSHKEVSRTKVSKPSCVKDQKELLPLPMSAVPKATKAAHKRRNGESHMCNAVSTPNAKDGKSKSSRQDPSLSKHKKVKGKHAGHSKSNKETSENHATPFPVPSLPNGSPKSIRPHLKFEDKQYSVEHNMKEAKKLKHKADAMSDKIGKAFSYLDAAMSFIESGIAMESDTQIPKSAYTIFSETVDLIKYTMRLKSFVEPSAPTPEKTFAVLCMRCLSLLYMAMFRYKRETAIKYSRTLSEHFKSSSRAAQAPSPYIARSTGTPSPLSPMPSPASSGSSQPGSNASSSNGGGSGSSGSSSNSVSIPQMIHQVASSYVNITSLFLSAHDTWEQADALAKKNKEFFVELNAVMGCLALNSSMTELVHYTRQGLHWLRLDTSMP</sequence>
<dbReference type="InParanoid" id="H3AF31"/>
<dbReference type="PANTHER" id="PTHR10528:SF6">
    <property type="entry name" value="AF4_FMR2 FAMILY MEMBER 1"/>
    <property type="match status" value="1"/>
</dbReference>
<dbReference type="Proteomes" id="UP000008672">
    <property type="component" value="Unassembled WGS sequence"/>
</dbReference>
<evidence type="ECO:0000259" key="6">
    <source>
        <dbReference type="Pfam" id="PF18876"/>
    </source>
</evidence>
<feature type="compositionally biased region" description="Basic and acidic residues" evidence="5">
    <location>
        <begin position="184"/>
        <end position="194"/>
    </location>
</feature>
<feature type="region of interest" description="Disordered" evidence="5">
    <location>
        <begin position="21"/>
        <end position="57"/>
    </location>
</feature>
<feature type="compositionally biased region" description="Basic and acidic residues" evidence="5">
    <location>
        <begin position="657"/>
        <end position="666"/>
    </location>
</feature>
<feature type="region of interest" description="Disordered" evidence="5">
    <location>
        <begin position="82"/>
        <end position="197"/>
    </location>
</feature>